<evidence type="ECO:0000313" key="3">
    <source>
        <dbReference type="Proteomes" id="UP000305709"/>
    </source>
</evidence>
<sequence>MTYAQADDLGPLLPPSIRLLNALQAVNSIDDLSRLDADEAMYRASYRALPETNAPFPKFHVVEADSNLLRFAGRSEPGFEVLQVYRAGLQFHWRSDLVRALDEQVPVIGRMCALSDTDEVVVEHLVLPIIVRHRVRAVRGWFMFSRELEQGITDWDRISMFRRSTRPQSVRLPARLLRPKDKAPALHDALSTLRSRWNRPSGWKRRRPRHSDASGRPAE</sequence>
<accession>A0A5C4NAQ4</accession>
<feature type="compositionally biased region" description="Basic and acidic residues" evidence="1">
    <location>
        <begin position="210"/>
        <end position="219"/>
    </location>
</feature>
<protein>
    <submittedName>
        <fullName evidence="2">Uncharacterized protein</fullName>
    </submittedName>
</protein>
<gene>
    <name evidence="2" type="ORF">FHG71_19735</name>
</gene>
<dbReference type="Proteomes" id="UP000305709">
    <property type="component" value="Unassembled WGS sequence"/>
</dbReference>
<proteinExistence type="predicted"/>
<keyword evidence="3" id="KW-1185">Reference proteome</keyword>
<reference evidence="2 3" key="1">
    <citation type="submission" date="2019-06" db="EMBL/GenBank/DDBJ databases">
        <authorList>
            <person name="Jiang L."/>
        </authorList>
    </citation>
    <scope>NUCLEOTIDE SEQUENCE [LARGE SCALE GENOMIC DNA]</scope>
    <source>
        <strain evidence="2 3">YIM 48858</strain>
    </source>
</reference>
<organism evidence="2 3">
    <name type="scientific">Rubellimicrobium roseum</name>
    <dbReference type="NCBI Taxonomy" id="687525"/>
    <lineage>
        <taxon>Bacteria</taxon>
        <taxon>Pseudomonadati</taxon>
        <taxon>Pseudomonadota</taxon>
        <taxon>Alphaproteobacteria</taxon>
        <taxon>Rhodobacterales</taxon>
        <taxon>Roseobacteraceae</taxon>
        <taxon>Rubellimicrobium</taxon>
    </lineage>
</organism>
<comment type="caution">
    <text evidence="2">The sequence shown here is derived from an EMBL/GenBank/DDBJ whole genome shotgun (WGS) entry which is preliminary data.</text>
</comment>
<name>A0A5C4NAQ4_9RHOB</name>
<dbReference type="EMBL" id="VDFV01000052">
    <property type="protein sequence ID" value="TNC63120.1"/>
    <property type="molecule type" value="Genomic_DNA"/>
</dbReference>
<dbReference type="OrthoDB" id="7880316at2"/>
<evidence type="ECO:0000313" key="2">
    <source>
        <dbReference type="EMBL" id="TNC63120.1"/>
    </source>
</evidence>
<evidence type="ECO:0000256" key="1">
    <source>
        <dbReference type="SAM" id="MobiDB-lite"/>
    </source>
</evidence>
<dbReference type="AlphaFoldDB" id="A0A5C4NAQ4"/>
<feature type="region of interest" description="Disordered" evidence="1">
    <location>
        <begin position="199"/>
        <end position="219"/>
    </location>
</feature>
<dbReference type="RefSeq" id="WP_139083413.1">
    <property type="nucleotide sequence ID" value="NZ_VDFV01000052.1"/>
</dbReference>